<organism evidence="8 9">
    <name type="scientific">Treponema pedis str. T A4</name>
    <dbReference type="NCBI Taxonomy" id="1291379"/>
    <lineage>
        <taxon>Bacteria</taxon>
        <taxon>Pseudomonadati</taxon>
        <taxon>Spirochaetota</taxon>
        <taxon>Spirochaetia</taxon>
        <taxon>Spirochaetales</taxon>
        <taxon>Treponemataceae</taxon>
        <taxon>Treponema</taxon>
    </lineage>
</organism>
<dbReference type="PANTHER" id="PTHR32196">
    <property type="entry name" value="ABC TRANSPORTER PERMEASE PROTEIN YPHD-RELATED-RELATED"/>
    <property type="match status" value="1"/>
</dbReference>
<reference evidence="8 9" key="1">
    <citation type="journal article" date="2013" name="PLoS ONE">
        <title>Genome-Wide Relatedness of Treponema pedis, from Gingiva and Necrotic Skin Lesions of Pigs, with the Human Oral Pathogen Treponema denticola.</title>
        <authorList>
            <person name="Svartstrom O."/>
            <person name="Mushtaq M."/>
            <person name="Pringle M."/>
            <person name="Segerman B."/>
        </authorList>
    </citation>
    <scope>NUCLEOTIDE SEQUENCE [LARGE SCALE GENOMIC DNA]</scope>
    <source>
        <strain evidence="8">T A4</strain>
    </source>
</reference>
<evidence type="ECO:0000256" key="7">
    <source>
        <dbReference type="SAM" id="Phobius"/>
    </source>
</evidence>
<feature type="transmembrane region" description="Helical" evidence="7">
    <location>
        <begin position="336"/>
        <end position="359"/>
    </location>
</feature>
<keyword evidence="6" id="KW-0175">Coiled coil</keyword>
<keyword evidence="2" id="KW-1003">Cell membrane</keyword>
<dbReference type="KEGG" id="tped:TPE_2605"/>
<feature type="coiled-coil region" evidence="6">
    <location>
        <begin position="114"/>
        <end position="141"/>
    </location>
</feature>
<dbReference type="RefSeq" id="WP_020966373.1">
    <property type="nucleotide sequence ID" value="NC_022097.1"/>
</dbReference>
<feature type="transmembrane region" description="Helical" evidence="7">
    <location>
        <begin position="456"/>
        <end position="479"/>
    </location>
</feature>
<feature type="transmembrane region" description="Helical" evidence="7">
    <location>
        <begin position="237"/>
        <end position="257"/>
    </location>
</feature>
<dbReference type="PANTHER" id="PTHR32196:SF18">
    <property type="entry name" value="GALACTOSE_METHYL GALACTOSIDE IMPORT PERMEASE PROTEIN MGLC"/>
    <property type="match status" value="1"/>
</dbReference>
<dbReference type="EMBL" id="CP004120">
    <property type="protein sequence ID" value="AGT45077.1"/>
    <property type="molecule type" value="Genomic_DNA"/>
</dbReference>
<feature type="transmembrane region" description="Helical" evidence="7">
    <location>
        <begin position="303"/>
        <end position="324"/>
    </location>
</feature>
<evidence type="ECO:0000256" key="2">
    <source>
        <dbReference type="ARBA" id="ARBA00022475"/>
    </source>
</evidence>
<keyword evidence="9" id="KW-1185">Reference proteome</keyword>
<accession>S5ZQZ4</accession>
<evidence type="ECO:0000256" key="1">
    <source>
        <dbReference type="ARBA" id="ARBA00004651"/>
    </source>
</evidence>
<dbReference type="OrthoDB" id="368246at2"/>
<feature type="transmembrane region" description="Helical" evidence="7">
    <location>
        <begin position="278"/>
        <end position="297"/>
    </location>
</feature>
<evidence type="ECO:0000256" key="5">
    <source>
        <dbReference type="ARBA" id="ARBA00023136"/>
    </source>
</evidence>
<dbReference type="GO" id="GO:0022857">
    <property type="term" value="F:transmembrane transporter activity"/>
    <property type="evidence" value="ECO:0007669"/>
    <property type="project" value="InterPro"/>
</dbReference>
<gene>
    <name evidence="8" type="ORF">TPE_2605</name>
</gene>
<dbReference type="GO" id="GO:0005886">
    <property type="term" value="C:plasma membrane"/>
    <property type="evidence" value="ECO:0007669"/>
    <property type="project" value="UniProtKB-SubCell"/>
</dbReference>
<proteinExistence type="predicted"/>
<evidence type="ECO:0000313" key="9">
    <source>
        <dbReference type="Proteomes" id="UP000015620"/>
    </source>
</evidence>
<keyword evidence="3 7" id="KW-0812">Transmembrane</keyword>
<evidence type="ECO:0000313" key="8">
    <source>
        <dbReference type="EMBL" id="AGT45077.1"/>
    </source>
</evidence>
<dbReference type="HOGENOM" id="CLU_481395_0_0_12"/>
<dbReference type="InterPro" id="IPR001851">
    <property type="entry name" value="ABC_transp_permease"/>
</dbReference>
<dbReference type="Pfam" id="PF02653">
    <property type="entry name" value="BPD_transp_2"/>
    <property type="match status" value="1"/>
</dbReference>
<sequence length="570" mass="62325">MNNENNENLKNTDFTSFIEDEKIIEYGKALHALRKDGVDALAFLKNQIYAAKRNRLLDSDVKKMLIDEYSQSIEEAKKIAVENKSEEKRLAAEAVKYSNKIFNENISSFIKGENEKQKQYKKEYEQKISDIKEKDENGKKEIKEAYSGRSSVEDLRSLSEDLASHKFETDSALSDAKNKYIQAMENSKDAKNQAFIDHVQKNISLRNGRTNLSENLSLAFRSYIYKFKLSKFLLDNGLYLAILVFFIVCIIVAPLSGSGNLLSLPNIFTILEQSSTRMFYALGVAGLILLAGTDLSVGRMVALGAIITGLILHPGLNIVTFFGLGPWDFTALPMAIRLFSALTISILLCVLFSAFAGYFSASLKIHPFISTLASQLIIYGLLFFGTSGTPVGSIDNGIKDLLGGRWILGVINGELITFPKLIIPAIVAIIAAWFIWNKTTFGKNMYAVGGNSEAAAVSGISVFRVTMGVFVMAGIFYGIGAFLEAFRANASAGTGQGYELDAIAACVVGGISFNGGIGKISGAVLGVIIFTSLTYCLTFLGIDTNLQFVFKGLIIIAAVALDSVKYLKKK</sequence>
<evidence type="ECO:0000256" key="4">
    <source>
        <dbReference type="ARBA" id="ARBA00022989"/>
    </source>
</evidence>
<feature type="transmembrane region" description="Helical" evidence="7">
    <location>
        <begin position="406"/>
        <end position="436"/>
    </location>
</feature>
<protein>
    <submittedName>
        <fullName evidence="8">Galactoside ABC transporter permease</fullName>
    </submittedName>
</protein>
<feature type="transmembrane region" description="Helical" evidence="7">
    <location>
        <begin position="365"/>
        <end position="385"/>
    </location>
</feature>
<evidence type="ECO:0000256" key="6">
    <source>
        <dbReference type="SAM" id="Coils"/>
    </source>
</evidence>
<keyword evidence="4 7" id="KW-1133">Transmembrane helix</keyword>
<evidence type="ECO:0000256" key="3">
    <source>
        <dbReference type="ARBA" id="ARBA00022692"/>
    </source>
</evidence>
<dbReference type="Proteomes" id="UP000015620">
    <property type="component" value="Chromosome"/>
</dbReference>
<name>S5ZQZ4_9SPIR</name>
<dbReference type="CDD" id="cd06579">
    <property type="entry name" value="TM_PBP1_transp_AraH_like"/>
    <property type="match status" value="1"/>
</dbReference>
<dbReference type="GeneID" id="301091030"/>
<comment type="subcellular location">
    <subcellularLocation>
        <location evidence="1">Cell membrane</location>
        <topology evidence="1">Multi-pass membrane protein</topology>
    </subcellularLocation>
</comment>
<dbReference type="STRING" id="1291379.TPE_2605"/>
<dbReference type="PATRIC" id="fig|1291379.3.peg.2576"/>
<dbReference type="AlphaFoldDB" id="S5ZQZ4"/>
<keyword evidence="5 7" id="KW-0472">Membrane</keyword>
<feature type="transmembrane region" description="Helical" evidence="7">
    <location>
        <begin position="522"/>
        <end position="542"/>
    </location>
</feature>